<dbReference type="InterPro" id="IPR014710">
    <property type="entry name" value="RmlC-like_jellyroll"/>
</dbReference>
<dbReference type="PROSITE" id="PS50042">
    <property type="entry name" value="CNMP_BINDING_3"/>
    <property type="match status" value="1"/>
</dbReference>
<dbReference type="Pfam" id="PF00027">
    <property type="entry name" value="cNMP_binding"/>
    <property type="match status" value="1"/>
</dbReference>
<reference evidence="2 3" key="1">
    <citation type="submission" date="2024-03" db="EMBL/GenBank/DDBJ databases">
        <title>Sequence of Lycoming College Course Isolates.</title>
        <authorList>
            <person name="Plotts O."/>
            <person name="Newman J."/>
        </authorList>
    </citation>
    <scope>NUCLEOTIDE SEQUENCE [LARGE SCALE GENOMIC DNA]</scope>
    <source>
        <strain evidence="2 3">CJB-3</strain>
    </source>
</reference>
<sequence>MKENILYTSVAPLLEYFNRLIPLSREEKQLVAELFKPRLYRKRQYVLQEGDVCSIFNFVVRGCLRMYKIDDKGNTHIIQFATENWWLMDIGSFHGKEPSELNIDAIEDTMVLHISYNDLINLYTKGPKFNLIFRVLIENSFVSLQKRLLQNISSTAEERYLSFMQDYSHLNNRLPQVQIASFIGITPEFLSRLRNKLVKPKS</sequence>
<dbReference type="RefSeq" id="WP_337715238.1">
    <property type="nucleotide sequence ID" value="NZ_JBBEUB010000001.1"/>
</dbReference>
<gene>
    <name evidence="2" type="ORF">WAE58_03580</name>
</gene>
<dbReference type="CDD" id="cd00038">
    <property type="entry name" value="CAP_ED"/>
    <property type="match status" value="1"/>
</dbReference>
<protein>
    <submittedName>
        <fullName evidence="2">Crp/Fnr family transcriptional regulator</fullName>
    </submittedName>
</protein>
<dbReference type="Proteomes" id="UP001378956">
    <property type="component" value="Unassembled WGS sequence"/>
</dbReference>
<dbReference type="Gene3D" id="2.60.120.10">
    <property type="entry name" value="Jelly Rolls"/>
    <property type="match status" value="1"/>
</dbReference>
<accession>A0ABU8NIG4</accession>
<evidence type="ECO:0000259" key="1">
    <source>
        <dbReference type="PROSITE" id="PS50042"/>
    </source>
</evidence>
<feature type="domain" description="Cyclic nucleotide-binding" evidence="1">
    <location>
        <begin position="19"/>
        <end position="122"/>
    </location>
</feature>
<dbReference type="InterPro" id="IPR000595">
    <property type="entry name" value="cNMP-bd_dom"/>
</dbReference>
<dbReference type="InterPro" id="IPR018490">
    <property type="entry name" value="cNMP-bd_dom_sf"/>
</dbReference>
<keyword evidence="3" id="KW-1185">Reference proteome</keyword>
<evidence type="ECO:0000313" key="3">
    <source>
        <dbReference type="Proteomes" id="UP001378956"/>
    </source>
</evidence>
<comment type="caution">
    <text evidence="2">The sequence shown here is derived from an EMBL/GenBank/DDBJ whole genome shotgun (WGS) entry which is preliminary data.</text>
</comment>
<name>A0ABU8NIG4_9SPHI</name>
<dbReference type="SUPFAM" id="SSF51206">
    <property type="entry name" value="cAMP-binding domain-like"/>
    <property type="match status" value="1"/>
</dbReference>
<dbReference type="SMART" id="SM00100">
    <property type="entry name" value="cNMP"/>
    <property type="match status" value="1"/>
</dbReference>
<evidence type="ECO:0000313" key="2">
    <source>
        <dbReference type="EMBL" id="MEJ2901486.1"/>
    </source>
</evidence>
<organism evidence="2 3">
    <name type="scientific">Pedobacter panaciterrae</name>
    <dbReference type="NCBI Taxonomy" id="363849"/>
    <lineage>
        <taxon>Bacteria</taxon>
        <taxon>Pseudomonadati</taxon>
        <taxon>Bacteroidota</taxon>
        <taxon>Sphingobacteriia</taxon>
        <taxon>Sphingobacteriales</taxon>
        <taxon>Sphingobacteriaceae</taxon>
        <taxon>Pedobacter</taxon>
    </lineage>
</organism>
<dbReference type="EMBL" id="JBBEUB010000001">
    <property type="protein sequence ID" value="MEJ2901486.1"/>
    <property type="molecule type" value="Genomic_DNA"/>
</dbReference>
<proteinExistence type="predicted"/>